<protein>
    <recommendedName>
        <fullName evidence="6">Ferric-dicitrate binding protein FerR, regulates iron transport through sigma-19</fullName>
    </recommendedName>
</protein>
<dbReference type="RefSeq" id="WP_069381760.1">
    <property type="nucleotide sequence ID" value="NZ_CP017141.1"/>
</dbReference>
<sequence>MDELKIKELLRVDRPLTEEEQALLEQWYDQFPQHDDLTFSSSIDRERIKTEVKTAVYKGIHLALPKQNNKAVKFRYSRSIAAAAAILILGFGAWMYWSTTRLTGPETEQTAYTTITAPQGLENKLVTLPDRSEVWLMAGTTLKFPHQFAGNKREVELVNGMAFFTVVRNENAPFTVTSGDVRTTVLGTSFNISAYTKSDQVAVSVVTGKVKVAATKRDLGTITPDQQIMYSKTSGESKQQSINAHQLVDWVNGNVMFNNADISEVAEIIEAIYKVKLVYDKGAFSGLQFNFKFSKQLPLKEPLNILRDLSDADYEIQGDRVVIRKIN</sequence>
<dbReference type="InterPro" id="IPR006860">
    <property type="entry name" value="FecR"/>
</dbReference>
<organism evidence="4 5">
    <name type="scientific">Pedobacter steynii</name>
    <dbReference type="NCBI Taxonomy" id="430522"/>
    <lineage>
        <taxon>Bacteria</taxon>
        <taxon>Pseudomonadati</taxon>
        <taxon>Bacteroidota</taxon>
        <taxon>Sphingobacteriia</taxon>
        <taxon>Sphingobacteriales</taxon>
        <taxon>Sphingobacteriaceae</taxon>
        <taxon>Pedobacter</taxon>
    </lineage>
</organism>
<dbReference type="PANTHER" id="PTHR30273:SF2">
    <property type="entry name" value="PROTEIN FECR"/>
    <property type="match status" value="1"/>
</dbReference>
<dbReference type="Pfam" id="PF04773">
    <property type="entry name" value="FecR"/>
    <property type="match status" value="1"/>
</dbReference>
<evidence type="ECO:0000313" key="4">
    <source>
        <dbReference type="EMBL" id="AOM80098.1"/>
    </source>
</evidence>
<dbReference type="OrthoDB" id="1452822at2"/>
<dbReference type="KEGG" id="psty:BFS30_24805"/>
<dbReference type="Gene3D" id="3.55.50.30">
    <property type="match status" value="1"/>
</dbReference>
<dbReference type="EMBL" id="CP017141">
    <property type="protein sequence ID" value="AOM80098.1"/>
    <property type="molecule type" value="Genomic_DNA"/>
</dbReference>
<feature type="domain" description="Protein FecR C-terminal" evidence="3">
    <location>
        <begin position="255"/>
        <end position="323"/>
    </location>
</feature>
<dbReference type="Pfam" id="PF16344">
    <property type="entry name" value="FecR_C"/>
    <property type="match status" value="1"/>
</dbReference>
<reference evidence="4 5" key="1">
    <citation type="submission" date="2016-08" db="EMBL/GenBank/DDBJ databases">
        <authorList>
            <person name="Seilhamer J.J."/>
        </authorList>
    </citation>
    <scope>NUCLEOTIDE SEQUENCE [LARGE SCALE GENOMIC DNA]</scope>
    <source>
        <strain evidence="4 5">DX4</strain>
    </source>
</reference>
<accession>A0A1D7QN56</accession>
<evidence type="ECO:0000259" key="3">
    <source>
        <dbReference type="Pfam" id="PF16344"/>
    </source>
</evidence>
<proteinExistence type="predicted"/>
<keyword evidence="5" id="KW-1185">Reference proteome</keyword>
<feature type="transmembrane region" description="Helical" evidence="1">
    <location>
        <begin position="76"/>
        <end position="97"/>
    </location>
</feature>
<evidence type="ECO:0000259" key="2">
    <source>
        <dbReference type="Pfam" id="PF04773"/>
    </source>
</evidence>
<keyword evidence="1" id="KW-0472">Membrane</keyword>
<evidence type="ECO:0000256" key="1">
    <source>
        <dbReference type="SAM" id="Phobius"/>
    </source>
</evidence>
<evidence type="ECO:0008006" key="6">
    <source>
        <dbReference type="Google" id="ProtNLM"/>
    </source>
</evidence>
<gene>
    <name evidence="4" type="ORF">BFS30_24805</name>
</gene>
<name>A0A1D7QN56_9SPHI</name>
<dbReference type="AlphaFoldDB" id="A0A1D7QN56"/>
<feature type="domain" description="FecR protein" evidence="2">
    <location>
        <begin position="125"/>
        <end position="211"/>
    </location>
</feature>
<evidence type="ECO:0000313" key="5">
    <source>
        <dbReference type="Proteomes" id="UP000094313"/>
    </source>
</evidence>
<dbReference type="Proteomes" id="UP000094313">
    <property type="component" value="Chromosome"/>
</dbReference>
<dbReference type="PIRSF" id="PIRSF018266">
    <property type="entry name" value="FecR"/>
    <property type="match status" value="1"/>
</dbReference>
<keyword evidence="1" id="KW-1133">Transmembrane helix</keyword>
<dbReference type="InterPro" id="IPR012373">
    <property type="entry name" value="Ferrdict_sens_TM"/>
</dbReference>
<dbReference type="InterPro" id="IPR032508">
    <property type="entry name" value="FecR_C"/>
</dbReference>
<dbReference type="PANTHER" id="PTHR30273">
    <property type="entry name" value="PERIPLASMIC SIGNAL SENSOR AND SIGMA FACTOR ACTIVATOR FECR-RELATED"/>
    <property type="match status" value="1"/>
</dbReference>
<keyword evidence="1" id="KW-0812">Transmembrane</keyword>
<dbReference type="Gene3D" id="2.60.120.1440">
    <property type="match status" value="1"/>
</dbReference>
<dbReference type="GO" id="GO:0016989">
    <property type="term" value="F:sigma factor antagonist activity"/>
    <property type="evidence" value="ECO:0007669"/>
    <property type="project" value="TreeGrafter"/>
</dbReference>